<evidence type="ECO:0000259" key="10">
    <source>
        <dbReference type="PROSITE" id="PS50011"/>
    </source>
</evidence>
<dbReference type="GO" id="GO:0050684">
    <property type="term" value="P:regulation of mRNA processing"/>
    <property type="evidence" value="ECO:0007669"/>
    <property type="project" value="TreeGrafter"/>
</dbReference>
<sequence>MSSKKGPGSSQGKKPRKKHRKEKGPRATAPRVPQPPSPTEPPPAPPPPPALPPPAGACLGSDDEEQEDPRDYCKGGYYPVAIGDLFNGRHHVGHGEGGKDDSVAESRGGADAWVPTSCLSAAPSHHDFPPPQVRDSDPSDPKRETIVQLLEDFKISGINGVLQGLDYLHTKCKIIHTDIKPENVLLCVGDGYVRRLAAEATRWQQLGGPPPSASAVSSAPQGMEMSRSRRRKLKRKQKRQGRLLAERLRDLQRLEELETGGGARGSPLPGADSDAEEEWPLPGQGSLASSPQSQTSSSGFQALPPYDAWNGHLGGAPARRPPSPDSATSGFSSSLFSTASGSGSSGQRERGGLLSPSAPFSASEFLVNPLDPQNADRIQVKIADLGNACWVAFELATGDYLFEPHSGDEYSRDEDHIAHMVELLGEIPPHFALSGRYSREYFTRRGELRHIPSLRPWALGSVLLEKYEWPREQAAAFARFLLPMLEFLPERRPTAAQCLQHPWLGP</sequence>
<evidence type="ECO:0000256" key="8">
    <source>
        <dbReference type="ARBA" id="ARBA00048679"/>
    </source>
</evidence>
<evidence type="ECO:0000256" key="6">
    <source>
        <dbReference type="ARBA" id="ARBA00022840"/>
    </source>
</evidence>
<feature type="compositionally biased region" description="Pro residues" evidence="9">
    <location>
        <begin position="32"/>
        <end position="55"/>
    </location>
</feature>
<feature type="compositionally biased region" description="Low complexity" evidence="9">
    <location>
        <begin position="1"/>
        <end position="12"/>
    </location>
</feature>
<keyword evidence="5" id="KW-0418">Kinase</keyword>
<feature type="region of interest" description="Disordered" evidence="9">
    <location>
        <begin position="114"/>
        <end position="141"/>
    </location>
</feature>
<dbReference type="OrthoDB" id="2649at2759"/>
<dbReference type="GO" id="GO:0005634">
    <property type="term" value="C:nucleus"/>
    <property type="evidence" value="ECO:0007669"/>
    <property type="project" value="TreeGrafter"/>
</dbReference>
<dbReference type="GO" id="GO:0000245">
    <property type="term" value="P:spliceosomal complex assembly"/>
    <property type="evidence" value="ECO:0007669"/>
    <property type="project" value="TreeGrafter"/>
</dbReference>
<evidence type="ECO:0000313" key="11">
    <source>
        <dbReference type="EMBL" id="TFJ96051.1"/>
    </source>
</evidence>
<feature type="compositionally biased region" description="Low complexity" evidence="9">
    <location>
        <begin position="325"/>
        <end position="346"/>
    </location>
</feature>
<evidence type="ECO:0000256" key="9">
    <source>
        <dbReference type="SAM" id="MobiDB-lite"/>
    </source>
</evidence>
<evidence type="ECO:0000256" key="1">
    <source>
        <dbReference type="ARBA" id="ARBA00012513"/>
    </source>
</evidence>
<dbReference type="STRING" id="55544.A0A4D9DHY5"/>
<feature type="region of interest" description="Disordered" evidence="9">
    <location>
        <begin position="203"/>
        <end position="354"/>
    </location>
</feature>
<feature type="compositionally biased region" description="Basic residues" evidence="9">
    <location>
        <begin position="13"/>
        <end position="23"/>
    </location>
</feature>
<reference evidence="11 12" key="1">
    <citation type="submission" date="2019-04" db="EMBL/GenBank/DDBJ databases">
        <title>Draft genome of the big-headed turtle Platysternon megacephalum.</title>
        <authorList>
            <person name="Gong S."/>
        </authorList>
    </citation>
    <scope>NUCLEOTIDE SEQUENCE [LARGE SCALE GENOMIC DNA]</scope>
    <source>
        <strain evidence="11">DO16091913</strain>
        <tissue evidence="11">Muscle</tissue>
    </source>
</reference>
<gene>
    <name evidence="11" type="ORF">DR999_PMT22194</name>
</gene>
<comment type="catalytic activity">
    <reaction evidence="7">
        <text>L-threonyl-[protein] + ATP = O-phospho-L-threonyl-[protein] + ADP + H(+)</text>
        <dbReference type="Rhea" id="RHEA:46608"/>
        <dbReference type="Rhea" id="RHEA-COMP:11060"/>
        <dbReference type="Rhea" id="RHEA-COMP:11605"/>
        <dbReference type="ChEBI" id="CHEBI:15378"/>
        <dbReference type="ChEBI" id="CHEBI:30013"/>
        <dbReference type="ChEBI" id="CHEBI:30616"/>
        <dbReference type="ChEBI" id="CHEBI:61977"/>
        <dbReference type="ChEBI" id="CHEBI:456216"/>
        <dbReference type="EC" id="2.7.11.1"/>
    </reaction>
</comment>
<evidence type="ECO:0000256" key="2">
    <source>
        <dbReference type="ARBA" id="ARBA00022527"/>
    </source>
</evidence>
<dbReference type="InterPro" id="IPR008271">
    <property type="entry name" value="Ser/Thr_kinase_AS"/>
</dbReference>
<evidence type="ECO:0000256" key="5">
    <source>
        <dbReference type="ARBA" id="ARBA00022777"/>
    </source>
</evidence>
<dbReference type="PANTHER" id="PTHR47634:SF20">
    <property type="entry name" value="SRSF PROTEIN KINASE 3"/>
    <property type="match status" value="1"/>
</dbReference>
<comment type="caution">
    <text evidence="11">The sequence shown here is derived from an EMBL/GenBank/DDBJ whole genome shotgun (WGS) entry which is preliminary data.</text>
</comment>
<keyword evidence="6" id="KW-0067">ATP-binding</keyword>
<proteinExistence type="predicted"/>
<feature type="compositionally biased region" description="Basic and acidic residues" evidence="9">
    <location>
        <begin position="124"/>
        <end position="141"/>
    </location>
</feature>
<feature type="compositionally biased region" description="Low complexity" evidence="9">
    <location>
        <begin position="286"/>
        <end position="301"/>
    </location>
</feature>
<dbReference type="GO" id="GO:0005737">
    <property type="term" value="C:cytoplasm"/>
    <property type="evidence" value="ECO:0007669"/>
    <property type="project" value="TreeGrafter"/>
</dbReference>
<keyword evidence="2" id="KW-0723">Serine/threonine-protein kinase</keyword>
<name>A0A4D9DHY5_9SAUR</name>
<dbReference type="AlphaFoldDB" id="A0A4D9DHY5"/>
<feature type="compositionally biased region" description="Basic and acidic residues" evidence="9">
    <location>
        <begin position="244"/>
        <end position="256"/>
    </location>
</feature>
<dbReference type="Gene3D" id="1.10.510.10">
    <property type="entry name" value="Transferase(Phosphotransferase) domain 1"/>
    <property type="match status" value="2"/>
</dbReference>
<evidence type="ECO:0000313" key="12">
    <source>
        <dbReference type="Proteomes" id="UP000297703"/>
    </source>
</evidence>
<dbReference type="PROSITE" id="PS50011">
    <property type="entry name" value="PROTEIN_KINASE_DOM"/>
    <property type="match status" value="1"/>
</dbReference>
<feature type="compositionally biased region" description="Basic residues" evidence="9">
    <location>
        <begin position="228"/>
        <end position="241"/>
    </location>
</feature>
<dbReference type="GO" id="GO:0004674">
    <property type="term" value="F:protein serine/threonine kinase activity"/>
    <property type="evidence" value="ECO:0007669"/>
    <property type="project" value="UniProtKB-KW"/>
</dbReference>
<evidence type="ECO:0000256" key="4">
    <source>
        <dbReference type="ARBA" id="ARBA00022741"/>
    </source>
</evidence>
<protein>
    <recommendedName>
        <fullName evidence="1">non-specific serine/threonine protein kinase</fullName>
        <ecNumber evidence="1">2.7.11.1</ecNumber>
    </recommendedName>
</protein>
<dbReference type="Proteomes" id="UP000297703">
    <property type="component" value="Unassembled WGS sequence"/>
</dbReference>
<accession>A0A4D9DHY5</accession>
<dbReference type="FunFam" id="1.10.510.10:FF:000275">
    <property type="entry name" value="SRSF protein kinase 2 isoform X3"/>
    <property type="match status" value="1"/>
</dbReference>
<dbReference type="PANTHER" id="PTHR47634">
    <property type="entry name" value="PROTEIN KINASE DOMAIN-CONTAINING PROTEIN-RELATED"/>
    <property type="match status" value="1"/>
</dbReference>
<dbReference type="InterPro" id="IPR000719">
    <property type="entry name" value="Prot_kinase_dom"/>
</dbReference>
<dbReference type="InterPro" id="IPR051334">
    <property type="entry name" value="SRPK"/>
</dbReference>
<evidence type="ECO:0000256" key="3">
    <source>
        <dbReference type="ARBA" id="ARBA00022679"/>
    </source>
</evidence>
<comment type="catalytic activity">
    <reaction evidence="8">
        <text>L-seryl-[protein] + ATP = O-phospho-L-seryl-[protein] + ADP + H(+)</text>
        <dbReference type="Rhea" id="RHEA:17989"/>
        <dbReference type="Rhea" id="RHEA-COMP:9863"/>
        <dbReference type="Rhea" id="RHEA-COMP:11604"/>
        <dbReference type="ChEBI" id="CHEBI:15378"/>
        <dbReference type="ChEBI" id="CHEBI:29999"/>
        <dbReference type="ChEBI" id="CHEBI:30616"/>
        <dbReference type="ChEBI" id="CHEBI:83421"/>
        <dbReference type="ChEBI" id="CHEBI:456216"/>
        <dbReference type="EC" id="2.7.11.1"/>
    </reaction>
</comment>
<dbReference type="Gene3D" id="3.30.200.20">
    <property type="entry name" value="Phosphorylase Kinase, domain 1"/>
    <property type="match status" value="1"/>
</dbReference>
<dbReference type="GO" id="GO:0005524">
    <property type="term" value="F:ATP binding"/>
    <property type="evidence" value="ECO:0007669"/>
    <property type="project" value="UniProtKB-KW"/>
</dbReference>
<organism evidence="11 12">
    <name type="scientific">Platysternon megacephalum</name>
    <name type="common">big-headed turtle</name>
    <dbReference type="NCBI Taxonomy" id="55544"/>
    <lineage>
        <taxon>Eukaryota</taxon>
        <taxon>Metazoa</taxon>
        <taxon>Chordata</taxon>
        <taxon>Craniata</taxon>
        <taxon>Vertebrata</taxon>
        <taxon>Euteleostomi</taxon>
        <taxon>Archelosauria</taxon>
        <taxon>Testudinata</taxon>
        <taxon>Testudines</taxon>
        <taxon>Cryptodira</taxon>
        <taxon>Durocryptodira</taxon>
        <taxon>Testudinoidea</taxon>
        <taxon>Platysternidae</taxon>
        <taxon>Platysternon</taxon>
    </lineage>
</organism>
<dbReference type="EMBL" id="QXTE01000838">
    <property type="protein sequence ID" value="TFJ96051.1"/>
    <property type="molecule type" value="Genomic_DNA"/>
</dbReference>
<dbReference type="SUPFAM" id="SSF56112">
    <property type="entry name" value="Protein kinase-like (PK-like)"/>
    <property type="match status" value="1"/>
</dbReference>
<keyword evidence="3" id="KW-0808">Transferase</keyword>
<keyword evidence="12" id="KW-1185">Reference proteome</keyword>
<dbReference type="EC" id="2.7.11.1" evidence="1"/>
<dbReference type="GO" id="GO:0035556">
    <property type="term" value="P:intracellular signal transduction"/>
    <property type="evidence" value="ECO:0007669"/>
    <property type="project" value="TreeGrafter"/>
</dbReference>
<dbReference type="InterPro" id="IPR011009">
    <property type="entry name" value="Kinase-like_dom_sf"/>
</dbReference>
<keyword evidence="4" id="KW-0547">Nucleotide-binding</keyword>
<dbReference type="SMART" id="SM00220">
    <property type="entry name" value="S_TKc"/>
    <property type="match status" value="1"/>
</dbReference>
<dbReference type="PROSITE" id="PS00108">
    <property type="entry name" value="PROTEIN_KINASE_ST"/>
    <property type="match status" value="1"/>
</dbReference>
<feature type="domain" description="Protein kinase" evidence="10">
    <location>
        <begin position="1"/>
        <end position="504"/>
    </location>
</feature>
<evidence type="ECO:0000256" key="7">
    <source>
        <dbReference type="ARBA" id="ARBA00047899"/>
    </source>
</evidence>
<feature type="region of interest" description="Disordered" evidence="9">
    <location>
        <begin position="1"/>
        <end position="74"/>
    </location>
</feature>
<reference evidence="11 12" key="2">
    <citation type="submission" date="2019-04" db="EMBL/GenBank/DDBJ databases">
        <title>The genome sequence of big-headed turtle.</title>
        <authorList>
            <person name="Gong S."/>
        </authorList>
    </citation>
    <scope>NUCLEOTIDE SEQUENCE [LARGE SCALE GENOMIC DNA]</scope>
    <source>
        <strain evidence="11">DO16091913</strain>
        <tissue evidence="11">Muscle</tissue>
    </source>
</reference>